<feature type="transmembrane region" description="Helical" evidence="1">
    <location>
        <begin position="15"/>
        <end position="40"/>
    </location>
</feature>
<sequence>MSTSCLIDVGVTKVLMIPMLTVMLSWYTGMLSVCLSSTLAQV</sequence>
<organism evidence="2 3">
    <name type="scientific">Vibrio ostreicida</name>
    <dbReference type="NCBI Taxonomy" id="526588"/>
    <lineage>
        <taxon>Bacteria</taxon>
        <taxon>Pseudomonadati</taxon>
        <taxon>Pseudomonadota</taxon>
        <taxon>Gammaproteobacteria</taxon>
        <taxon>Vibrionales</taxon>
        <taxon>Vibrionaceae</taxon>
        <taxon>Vibrio</taxon>
    </lineage>
</organism>
<keyword evidence="1" id="KW-0472">Membrane</keyword>
<reference evidence="3" key="1">
    <citation type="journal article" date="2019" name="Int. J. Syst. Evol. Microbiol.">
        <title>The Global Catalogue of Microorganisms (GCM) 10K type strain sequencing project: providing services to taxonomists for standard genome sequencing and annotation.</title>
        <authorList>
            <consortium name="The Broad Institute Genomics Platform"/>
            <consortium name="The Broad Institute Genome Sequencing Center for Infectious Disease"/>
            <person name="Wu L."/>
            <person name="Ma J."/>
        </authorList>
    </citation>
    <scope>NUCLEOTIDE SEQUENCE [LARGE SCALE GENOMIC DNA]</scope>
    <source>
        <strain evidence="3">CECT 7398</strain>
    </source>
</reference>
<comment type="caution">
    <text evidence="2">The sequence shown here is derived from an EMBL/GenBank/DDBJ whole genome shotgun (WGS) entry which is preliminary data.</text>
</comment>
<keyword evidence="1" id="KW-1133">Transmembrane helix</keyword>
<evidence type="ECO:0000256" key="1">
    <source>
        <dbReference type="SAM" id="Phobius"/>
    </source>
</evidence>
<name>A0ABT8BZ11_9VIBR</name>
<dbReference type="RefSeq" id="WP_281249507.1">
    <property type="nucleotide sequence ID" value="NZ_JABEYA020000005.1"/>
</dbReference>
<protein>
    <submittedName>
        <fullName evidence="2">Uncharacterized protein</fullName>
    </submittedName>
</protein>
<gene>
    <name evidence="2" type="ORF">QWZ16_18455</name>
</gene>
<proteinExistence type="predicted"/>
<evidence type="ECO:0000313" key="2">
    <source>
        <dbReference type="EMBL" id="MDN3611584.1"/>
    </source>
</evidence>
<evidence type="ECO:0000313" key="3">
    <source>
        <dbReference type="Proteomes" id="UP001238540"/>
    </source>
</evidence>
<dbReference type="EMBL" id="JAUFQC010000027">
    <property type="protein sequence ID" value="MDN3611584.1"/>
    <property type="molecule type" value="Genomic_DNA"/>
</dbReference>
<keyword evidence="1" id="KW-0812">Transmembrane</keyword>
<accession>A0ABT8BZ11</accession>
<dbReference type="Proteomes" id="UP001238540">
    <property type="component" value="Unassembled WGS sequence"/>
</dbReference>
<keyword evidence="3" id="KW-1185">Reference proteome</keyword>